<sequence length="64" mass="7362">MKDGRHTAFSERCLSIDIEVNPKAADVFARAAVWYDGRAPLVLPKGIQAVVFQFENGRYWRHEK</sequence>
<dbReference type="EMBL" id="OMOR01000001">
    <property type="protein sequence ID" value="SPH22712.1"/>
    <property type="molecule type" value="Genomic_DNA"/>
</dbReference>
<dbReference type="AlphaFoldDB" id="A0A2R8BI03"/>
<keyword evidence="2" id="KW-1185">Reference proteome</keyword>
<proteinExistence type="predicted"/>
<organism evidence="1 2">
    <name type="scientific">Ascidiaceihabitans donghaensis</name>
    <dbReference type="NCBI Taxonomy" id="1510460"/>
    <lineage>
        <taxon>Bacteria</taxon>
        <taxon>Pseudomonadati</taxon>
        <taxon>Pseudomonadota</taxon>
        <taxon>Alphaproteobacteria</taxon>
        <taxon>Rhodobacterales</taxon>
        <taxon>Paracoccaceae</taxon>
        <taxon>Ascidiaceihabitans</taxon>
    </lineage>
</organism>
<dbReference type="Proteomes" id="UP000244880">
    <property type="component" value="Unassembled WGS sequence"/>
</dbReference>
<gene>
    <name evidence="1" type="ORF">ASD8599_03457</name>
</gene>
<protein>
    <submittedName>
        <fullName evidence="1">Uncharacterized protein</fullName>
    </submittedName>
</protein>
<accession>A0A2R8BI03</accession>
<evidence type="ECO:0000313" key="2">
    <source>
        <dbReference type="Proteomes" id="UP000244880"/>
    </source>
</evidence>
<reference evidence="1 2" key="1">
    <citation type="submission" date="2018-03" db="EMBL/GenBank/DDBJ databases">
        <authorList>
            <person name="Keele B.F."/>
        </authorList>
    </citation>
    <scope>NUCLEOTIDE SEQUENCE [LARGE SCALE GENOMIC DNA]</scope>
    <source>
        <strain evidence="1 2">CECT 8599</strain>
    </source>
</reference>
<name>A0A2R8BI03_9RHOB</name>
<evidence type="ECO:0000313" key="1">
    <source>
        <dbReference type="EMBL" id="SPH22712.1"/>
    </source>
</evidence>